<name>A0A3L6PAA7_PANMI</name>
<reference evidence="3" key="1">
    <citation type="journal article" date="2019" name="Nat. Commun.">
        <title>The genome of broomcorn millet.</title>
        <authorList>
            <person name="Zou C."/>
            <person name="Miki D."/>
            <person name="Li D."/>
            <person name="Tang Q."/>
            <person name="Xiao L."/>
            <person name="Rajput S."/>
            <person name="Deng P."/>
            <person name="Jia W."/>
            <person name="Huang R."/>
            <person name="Zhang M."/>
            <person name="Sun Y."/>
            <person name="Hu J."/>
            <person name="Fu X."/>
            <person name="Schnable P.S."/>
            <person name="Li F."/>
            <person name="Zhang H."/>
            <person name="Feng B."/>
            <person name="Zhu X."/>
            <person name="Liu R."/>
            <person name="Schnable J.C."/>
            <person name="Zhu J.-K."/>
            <person name="Zhang H."/>
        </authorList>
    </citation>
    <scope>NUCLEOTIDE SEQUENCE [LARGE SCALE GENOMIC DNA]</scope>
</reference>
<dbReference type="OrthoDB" id="696282at2759"/>
<feature type="region of interest" description="Disordered" evidence="1">
    <location>
        <begin position="50"/>
        <end position="90"/>
    </location>
</feature>
<proteinExistence type="predicted"/>
<dbReference type="Proteomes" id="UP000275267">
    <property type="component" value="Unassembled WGS sequence"/>
</dbReference>
<evidence type="ECO:0000313" key="2">
    <source>
        <dbReference type="EMBL" id="RLM54353.1"/>
    </source>
</evidence>
<evidence type="ECO:0000256" key="1">
    <source>
        <dbReference type="SAM" id="MobiDB-lite"/>
    </source>
</evidence>
<keyword evidence="3" id="KW-1185">Reference proteome</keyword>
<organism evidence="2 3">
    <name type="scientific">Panicum miliaceum</name>
    <name type="common">Proso millet</name>
    <name type="synonym">Broomcorn millet</name>
    <dbReference type="NCBI Taxonomy" id="4540"/>
    <lineage>
        <taxon>Eukaryota</taxon>
        <taxon>Viridiplantae</taxon>
        <taxon>Streptophyta</taxon>
        <taxon>Embryophyta</taxon>
        <taxon>Tracheophyta</taxon>
        <taxon>Spermatophyta</taxon>
        <taxon>Magnoliopsida</taxon>
        <taxon>Liliopsida</taxon>
        <taxon>Poales</taxon>
        <taxon>Poaceae</taxon>
        <taxon>PACMAD clade</taxon>
        <taxon>Panicoideae</taxon>
        <taxon>Panicodae</taxon>
        <taxon>Paniceae</taxon>
        <taxon>Panicinae</taxon>
        <taxon>Panicum</taxon>
        <taxon>Panicum sect. Panicum</taxon>
    </lineage>
</organism>
<dbReference type="EMBL" id="PQIB02000018">
    <property type="protein sequence ID" value="RLM54353.1"/>
    <property type="molecule type" value="Genomic_DNA"/>
</dbReference>
<accession>A0A3L6PAA7</accession>
<gene>
    <name evidence="2" type="ORF">C2845_PM10G13210</name>
</gene>
<protein>
    <submittedName>
        <fullName evidence="2">Uncharacterized protein</fullName>
    </submittedName>
</protein>
<comment type="caution">
    <text evidence="2">The sequence shown here is derived from an EMBL/GenBank/DDBJ whole genome shotgun (WGS) entry which is preliminary data.</text>
</comment>
<sequence>MKQLTAPKGGENARCPLFKGKDAEGKDIVKGAEMVGRDVLVEAMDVVSGGTGKEAADGTKKRVGTYKKMPREGGGSAVASDKSAGRKRGRKELNLEHVRARLADLQSAKDMLLAIWELEEKERLLVVNLLWHWWLERNRIREGAGVVQNALDAFHVEVLGCLAGVRAAGKRGMIRIIAETDSMLLKMAIGESDFSLAPTGGLVHEINVAAAACFAYFLLTSFMSVRCYGQ</sequence>
<dbReference type="AlphaFoldDB" id="A0A3L6PAA7"/>
<evidence type="ECO:0000313" key="3">
    <source>
        <dbReference type="Proteomes" id="UP000275267"/>
    </source>
</evidence>